<gene>
    <name evidence="3" type="ORF">DMC30DRAFT_174566</name>
</gene>
<dbReference type="GO" id="GO:0046872">
    <property type="term" value="F:metal ion binding"/>
    <property type="evidence" value="ECO:0007669"/>
    <property type="project" value="UniProtKB-UniRule"/>
</dbReference>
<dbReference type="OrthoDB" id="445695at2759"/>
<keyword evidence="1" id="KW-0479">Metal-binding</keyword>
<dbReference type="GO" id="GO:0070573">
    <property type="term" value="F:metallodipeptidase activity"/>
    <property type="evidence" value="ECO:0007669"/>
    <property type="project" value="InterPro"/>
</dbReference>
<reference evidence="3 4" key="1">
    <citation type="submission" date="2019-03" db="EMBL/GenBank/DDBJ databases">
        <title>Rhodosporidium diobovatum UCD-FST 08-225 genome sequencing, assembly, and annotation.</title>
        <authorList>
            <person name="Fakankun I.U."/>
            <person name="Fristensky B."/>
            <person name="Levin D.B."/>
        </authorList>
    </citation>
    <scope>NUCLEOTIDE SEQUENCE [LARGE SCALE GENOMIC DNA]</scope>
    <source>
        <strain evidence="3 4">UCD-FST 08-225</strain>
    </source>
</reference>
<evidence type="ECO:0000313" key="3">
    <source>
        <dbReference type="EMBL" id="TNY21966.1"/>
    </source>
</evidence>
<evidence type="ECO:0000256" key="2">
    <source>
        <dbReference type="SAM" id="MobiDB-lite"/>
    </source>
</evidence>
<keyword evidence="1" id="KW-0224">Dipeptidase</keyword>
<dbReference type="AlphaFoldDB" id="A0A5C5G093"/>
<comment type="catalytic activity">
    <reaction evidence="1">
        <text>an L-aminoacyl-L-amino acid + H2O = 2 an L-alpha-amino acid</text>
        <dbReference type="Rhea" id="RHEA:48940"/>
        <dbReference type="ChEBI" id="CHEBI:15377"/>
        <dbReference type="ChEBI" id="CHEBI:59869"/>
        <dbReference type="ChEBI" id="CHEBI:77460"/>
        <dbReference type="EC" id="3.4.13.19"/>
    </reaction>
</comment>
<name>A0A5C5G093_9BASI</name>
<keyword evidence="1" id="KW-0862">Zinc</keyword>
<keyword evidence="1" id="KW-0645">Protease</keyword>
<dbReference type="Pfam" id="PF01244">
    <property type="entry name" value="Peptidase_M19"/>
    <property type="match status" value="2"/>
</dbReference>
<dbReference type="PANTHER" id="PTHR10443">
    <property type="entry name" value="MICROSOMAL DIPEPTIDASE"/>
    <property type="match status" value="1"/>
</dbReference>
<keyword evidence="1" id="KW-0378">Hydrolase</keyword>
<dbReference type="SUPFAM" id="SSF51556">
    <property type="entry name" value="Metallo-dependent hydrolases"/>
    <property type="match status" value="1"/>
</dbReference>
<sequence>MRGLPLDQGTQKLAPPQPLARLRPDRVLAVLLLIGLASFASPGPLETAQDLVSSVVRAVKPLPKDPHARALALMDQAPVIDGHIDLPILARWYYANDLEAFDLREETRGQVDLPRLRKGKVGGFFHSVFVPCPEDVGFPVDSDSNFTSPSFRVRDTLEQIDTARLIIGKYSPDLEFTPTASAWRRAIKRGKVGGMLGVEGGHQLGASLSTLRAYHALGVRYVTLTHTCHSALADSCGSSEAPLSTRWDGLSTFGRAFVREANRLGVAIDVSHTHPKTASDVLSLSAAPPIFSHSNARGVHNVVRNVPDAILRRIGSMDPARRGKFNLSEDGERGEGWGADTGEADKVVPAGDAIVMLNFSPGFVSEYPGGEGRRADVQAMADHADYIGRLAGREHVGIGSDFDGIEAVPEGLEDVSKYPNLIAELIQRGWSDNEIRGLTSGNILRILDKVEAVAHAQRHLLPSYEVFEGRKDLVKHDKPPGQ</sequence>
<comment type="cofactor">
    <cofactor evidence="1">
        <name>Zn(2+)</name>
        <dbReference type="ChEBI" id="CHEBI:29105"/>
    </cofactor>
</comment>
<feature type="region of interest" description="Disordered" evidence="2">
    <location>
        <begin position="322"/>
        <end position="343"/>
    </location>
</feature>
<dbReference type="Proteomes" id="UP000311382">
    <property type="component" value="Unassembled WGS sequence"/>
</dbReference>
<dbReference type="Gene3D" id="3.20.20.140">
    <property type="entry name" value="Metal-dependent hydrolases"/>
    <property type="match status" value="2"/>
</dbReference>
<comment type="caution">
    <text evidence="3">The sequence shown here is derived from an EMBL/GenBank/DDBJ whole genome shotgun (WGS) entry which is preliminary data.</text>
</comment>
<dbReference type="InterPro" id="IPR032466">
    <property type="entry name" value="Metal_Hydrolase"/>
</dbReference>
<dbReference type="EMBL" id="SOZI01000033">
    <property type="protein sequence ID" value="TNY21966.1"/>
    <property type="molecule type" value="Genomic_DNA"/>
</dbReference>
<dbReference type="CDD" id="cd01301">
    <property type="entry name" value="rDP_like"/>
    <property type="match status" value="1"/>
</dbReference>
<organism evidence="3 4">
    <name type="scientific">Rhodotorula diobovata</name>
    <dbReference type="NCBI Taxonomy" id="5288"/>
    <lineage>
        <taxon>Eukaryota</taxon>
        <taxon>Fungi</taxon>
        <taxon>Dikarya</taxon>
        <taxon>Basidiomycota</taxon>
        <taxon>Pucciniomycotina</taxon>
        <taxon>Microbotryomycetes</taxon>
        <taxon>Sporidiobolales</taxon>
        <taxon>Sporidiobolaceae</taxon>
        <taxon>Rhodotorula</taxon>
    </lineage>
</organism>
<proteinExistence type="inferred from homology"/>
<dbReference type="PANTHER" id="PTHR10443:SF12">
    <property type="entry name" value="DIPEPTIDASE"/>
    <property type="match status" value="1"/>
</dbReference>
<dbReference type="PROSITE" id="PS51365">
    <property type="entry name" value="RENAL_DIPEPTIDASE_2"/>
    <property type="match status" value="1"/>
</dbReference>
<dbReference type="EC" id="3.4.13.19" evidence="1"/>
<evidence type="ECO:0000256" key="1">
    <source>
        <dbReference type="RuleBase" id="RU341113"/>
    </source>
</evidence>
<protein>
    <recommendedName>
        <fullName evidence="1">Dipeptidase</fullName>
        <ecNumber evidence="1">3.4.13.19</ecNumber>
    </recommendedName>
</protein>
<evidence type="ECO:0000313" key="4">
    <source>
        <dbReference type="Proteomes" id="UP000311382"/>
    </source>
</evidence>
<keyword evidence="4" id="KW-1185">Reference proteome</keyword>
<keyword evidence="1" id="KW-0482">Metalloprotease</keyword>
<dbReference type="InterPro" id="IPR008257">
    <property type="entry name" value="Pept_M19"/>
</dbReference>
<dbReference type="STRING" id="5288.A0A5C5G093"/>
<dbReference type="GO" id="GO:0006508">
    <property type="term" value="P:proteolysis"/>
    <property type="evidence" value="ECO:0007669"/>
    <property type="project" value="UniProtKB-KW"/>
</dbReference>
<comment type="similarity">
    <text evidence="1">Belongs to the metallo-dependent hydrolases superfamily. Peptidase M19 family.</text>
</comment>
<accession>A0A5C5G093</accession>